<evidence type="ECO:0000259" key="2">
    <source>
        <dbReference type="Pfam" id="PF14111"/>
    </source>
</evidence>
<dbReference type="InterPro" id="IPR040256">
    <property type="entry name" value="At4g02000-like"/>
</dbReference>
<dbReference type="PANTHER" id="PTHR31286">
    <property type="entry name" value="GLYCINE-RICH CELL WALL STRUCTURAL PROTEIN 1.8-LIKE"/>
    <property type="match status" value="1"/>
</dbReference>
<gene>
    <name evidence="3" type="ORF">F511_10080</name>
    <name evidence="4" type="ORF">F511_32757</name>
</gene>
<feature type="domain" description="DUF4283" evidence="2">
    <location>
        <begin position="5"/>
        <end position="83"/>
    </location>
</feature>
<evidence type="ECO:0000313" key="4">
    <source>
        <dbReference type="EMBL" id="KZV35591.1"/>
    </source>
</evidence>
<reference evidence="4 5" key="1">
    <citation type="journal article" date="2015" name="Proc. Natl. Acad. Sci. U.S.A.">
        <title>The resurrection genome of Boea hygrometrica: A blueprint for survival of dehydration.</title>
        <authorList>
            <person name="Xiao L."/>
            <person name="Yang G."/>
            <person name="Zhang L."/>
            <person name="Yang X."/>
            <person name="Zhao S."/>
            <person name="Ji Z."/>
            <person name="Zhou Q."/>
            <person name="Hu M."/>
            <person name="Wang Y."/>
            <person name="Chen M."/>
            <person name="Xu Y."/>
            <person name="Jin H."/>
            <person name="Xiao X."/>
            <person name="Hu G."/>
            <person name="Bao F."/>
            <person name="Hu Y."/>
            <person name="Wan P."/>
            <person name="Li L."/>
            <person name="Deng X."/>
            <person name="Kuang T."/>
            <person name="Xiang C."/>
            <person name="Zhu J.K."/>
            <person name="Oliver M.J."/>
            <person name="He Y."/>
        </authorList>
    </citation>
    <scope>NUCLEOTIDE SEQUENCE [LARGE SCALE GENOMIC DNA]</scope>
    <source>
        <strain evidence="5">cv. XS01</strain>
    </source>
</reference>
<organism evidence="4 5">
    <name type="scientific">Dorcoceras hygrometricum</name>
    <dbReference type="NCBI Taxonomy" id="472368"/>
    <lineage>
        <taxon>Eukaryota</taxon>
        <taxon>Viridiplantae</taxon>
        <taxon>Streptophyta</taxon>
        <taxon>Embryophyta</taxon>
        <taxon>Tracheophyta</taxon>
        <taxon>Spermatophyta</taxon>
        <taxon>Magnoliopsida</taxon>
        <taxon>eudicotyledons</taxon>
        <taxon>Gunneridae</taxon>
        <taxon>Pentapetalae</taxon>
        <taxon>asterids</taxon>
        <taxon>lamiids</taxon>
        <taxon>Lamiales</taxon>
        <taxon>Gesneriaceae</taxon>
        <taxon>Didymocarpoideae</taxon>
        <taxon>Trichosporeae</taxon>
        <taxon>Loxocarpinae</taxon>
        <taxon>Dorcoceras</taxon>
    </lineage>
</organism>
<accession>A0A2Z7BM14</accession>
<reference evidence="4" key="2">
    <citation type="submission" date="2016-02" db="EMBL/GenBank/DDBJ databases">
        <authorList>
            <person name="Alioto T."/>
            <person name="Alioto T."/>
        </authorList>
    </citation>
    <scope>NUCLEOTIDE SEQUENCE</scope>
</reference>
<feature type="region of interest" description="Disordered" evidence="1">
    <location>
        <begin position="194"/>
        <end position="215"/>
    </location>
</feature>
<evidence type="ECO:0000313" key="5">
    <source>
        <dbReference type="Proteomes" id="UP000250235"/>
    </source>
</evidence>
<keyword evidence="5" id="KW-1185">Reference proteome</keyword>
<proteinExistence type="predicted"/>
<dbReference type="InterPro" id="IPR025558">
    <property type="entry name" value="DUF4283"/>
</dbReference>
<dbReference type="Pfam" id="PF14111">
    <property type="entry name" value="DUF4283"/>
    <property type="match status" value="1"/>
</dbReference>
<evidence type="ECO:0000313" key="3">
    <source>
        <dbReference type="EMBL" id="KZV16468.1"/>
    </source>
</evidence>
<protein>
    <recommendedName>
        <fullName evidence="2">DUF4283 domain-containing protein</fullName>
    </recommendedName>
</protein>
<evidence type="ECO:0000256" key="1">
    <source>
        <dbReference type="SAM" id="MobiDB-lite"/>
    </source>
</evidence>
<dbReference type="PANTHER" id="PTHR31286:SF179">
    <property type="entry name" value="RNASE H TYPE-1 DOMAIN-CONTAINING PROTEIN"/>
    <property type="match status" value="1"/>
</dbReference>
<dbReference type="EMBL" id="KV019049">
    <property type="protein sequence ID" value="KZV16468.1"/>
    <property type="molecule type" value="Genomic_DNA"/>
</dbReference>
<sequence length="215" mass="24875">MEKANPFALIGKFSGGWPSRDIITRAFGNLELAGPYSIRFLRPGFLFLDFKLEEDMTRIWSKGRWFIGGHLLRILKWTPYFDYSKESSIVPVWVRFPDLPIPMFERNRLFSIANIVGKPLKMDELTSKAERLTMARVCIEVDLLKPLPDKIFLIFGNTPLEQRVVYENIPKYCTDCLHVGHEVVECYALGKNPRPDRSKPVQGDLREALEKKAKE</sequence>
<name>A0A2Z7BM14_9LAMI</name>
<dbReference type="EMBL" id="KV004542">
    <property type="protein sequence ID" value="KZV35591.1"/>
    <property type="molecule type" value="Genomic_DNA"/>
</dbReference>
<dbReference type="Proteomes" id="UP000250235">
    <property type="component" value="Unassembled WGS sequence"/>
</dbReference>
<dbReference type="AlphaFoldDB" id="A0A2Z7BM14"/>
<dbReference type="OrthoDB" id="1751950at2759"/>